<dbReference type="EMBL" id="JACVVK020000199">
    <property type="protein sequence ID" value="KAK7485126.1"/>
    <property type="molecule type" value="Genomic_DNA"/>
</dbReference>
<evidence type="ECO:0000313" key="2">
    <source>
        <dbReference type="Proteomes" id="UP001519460"/>
    </source>
</evidence>
<reference evidence="1 2" key="1">
    <citation type="journal article" date="2023" name="Sci. Data">
        <title>Genome assembly of the Korean intertidal mud-creeper Batillaria attramentaria.</title>
        <authorList>
            <person name="Patra A.K."/>
            <person name="Ho P.T."/>
            <person name="Jun S."/>
            <person name="Lee S.J."/>
            <person name="Kim Y."/>
            <person name="Won Y.J."/>
        </authorList>
    </citation>
    <scope>NUCLEOTIDE SEQUENCE [LARGE SCALE GENOMIC DNA]</scope>
    <source>
        <strain evidence="1">Wonlab-2016</strain>
    </source>
</reference>
<proteinExistence type="predicted"/>
<comment type="caution">
    <text evidence="1">The sequence shown here is derived from an EMBL/GenBank/DDBJ whole genome shotgun (WGS) entry which is preliminary data.</text>
</comment>
<dbReference type="AlphaFoldDB" id="A0ABD0KDC5"/>
<gene>
    <name evidence="1" type="ORF">BaRGS_00023666</name>
</gene>
<evidence type="ECO:0000313" key="1">
    <source>
        <dbReference type="EMBL" id="KAK7485126.1"/>
    </source>
</evidence>
<protein>
    <submittedName>
        <fullName evidence="1">Uncharacterized protein</fullName>
    </submittedName>
</protein>
<accession>A0ABD0KDC5</accession>
<organism evidence="1 2">
    <name type="scientific">Batillaria attramentaria</name>
    <dbReference type="NCBI Taxonomy" id="370345"/>
    <lineage>
        <taxon>Eukaryota</taxon>
        <taxon>Metazoa</taxon>
        <taxon>Spiralia</taxon>
        <taxon>Lophotrochozoa</taxon>
        <taxon>Mollusca</taxon>
        <taxon>Gastropoda</taxon>
        <taxon>Caenogastropoda</taxon>
        <taxon>Sorbeoconcha</taxon>
        <taxon>Cerithioidea</taxon>
        <taxon>Batillariidae</taxon>
        <taxon>Batillaria</taxon>
    </lineage>
</organism>
<name>A0ABD0KDC5_9CAEN</name>
<sequence>MWLTGAKDLDPLCPTSRNDVGTVRYDVRTSRSDVEETAPFQAVKLPESSSLLLLLGYDTHRERELFPRL</sequence>
<keyword evidence="2" id="KW-1185">Reference proteome</keyword>
<dbReference type="Proteomes" id="UP001519460">
    <property type="component" value="Unassembled WGS sequence"/>
</dbReference>